<protein>
    <submittedName>
        <fullName evidence="1">Uncharacterized protein</fullName>
    </submittedName>
</protein>
<evidence type="ECO:0000313" key="2">
    <source>
        <dbReference type="Proteomes" id="UP000828743"/>
    </source>
</evidence>
<name>A0AAE8B042_9CAUD</name>
<accession>A0AAE8B042</accession>
<dbReference type="EMBL" id="MZ501074">
    <property type="protein sequence ID" value="QXV80171.1"/>
    <property type="molecule type" value="Genomic_DNA"/>
</dbReference>
<organism evidence="1 2">
    <name type="scientific">Escherichia phage HildyBeyeler</name>
    <dbReference type="NCBI Taxonomy" id="2852005"/>
    <lineage>
        <taxon>Viruses</taxon>
        <taxon>Duplodnaviria</taxon>
        <taxon>Heunggongvirae</taxon>
        <taxon>Uroviricota</taxon>
        <taxon>Caudoviricetes</taxon>
        <taxon>Demerecviridae</taxon>
        <taxon>Markadamsvirinae</taxon>
        <taxon>Tequintavirus</taxon>
        <taxon>Tequintavirus hildybeyeler</taxon>
    </lineage>
</organism>
<reference evidence="2" key="1">
    <citation type="journal article" date="2021" name="PLoS Biol.">
        <title>Systematic exploration of Escherichia coli phage-host interactions with the BASEL phage collection.</title>
        <authorList>
            <person name="Maffei E."/>
            <person name="Shaidullina A."/>
            <person name="Burkolter M."/>
            <person name="Heyer Y."/>
            <person name="Estermann F."/>
            <person name="Druelle V."/>
            <person name="Sauer P."/>
            <person name="Willi L."/>
            <person name="Michaelis S."/>
            <person name="Hilbi H."/>
            <person name="Thaler D.S."/>
            <person name="Harms A."/>
        </authorList>
    </citation>
    <scope>NUCLEOTIDE SEQUENCE [LARGE SCALE GENOMIC DNA]</scope>
    <source>
        <strain evidence="2">Bas33</strain>
    </source>
</reference>
<dbReference type="Proteomes" id="UP000828743">
    <property type="component" value="Segment"/>
</dbReference>
<proteinExistence type="predicted"/>
<keyword evidence="2" id="KW-1185">Reference proteome</keyword>
<gene>
    <name evidence="1" type="ORF">bas33_0183</name>
</gene>
<evidence type="ECO:0000313" key="1">
    <source>
        <dbReference type="EMBL" id="QXV80171.1"/>
    </source>
</evidence>
<sequence>MKINLPSNEFSPKTSLLDDISYQDAYINEEVYRACSDLLEYPDYPIYKGDFIIPVYNGVLVVGKAGVIVIDSCTLSQETFKVPLELTNYSPSITVQ</sequence>